<dbReference type="Proteomes" id="UP000054408">
    <property type="component" value="Unassembled WGS sequence"/>
</dbReference>
<dbReference type="AlphaFoldDB" id="A0A0L0DIL7"/>
<protein>
    <submittedName>
        <fullName evidence="1">Uncharacterized protein</fullName>
    </submittedName>
</protein>
<keyword evidence="2" id="KW-1185">Reference proteome</keyword>
<name>A0A0L0DIL7_THETB</name>
<dbReference type="RefSeq" id="XP_013755538.1">
    <property type="nucleotide sequence ID" value="XM_013900084.1"/>
</dbReference>
<dbReference type="GeneID" id="25566936"/>
<reference evidence="1 2" key="1">
    <citation type="submission" date="2010-05" db="EMBL/GenBank/DDBJ databases">
        <title>The Genome Sequence of Thecamonas trahens ATCC 50062.</title>
        <authorList>
            <consortium name="The Broad Institute Genome Sequencing Platform"/>
            <person name="Russ C."/>
            <person name="Cuomo C."/>
            <person name="Shea T."/>
            <person name="Young S.K."/>
            <person name="Zeng Q."/>
            <person name="Koehrsen M."/>
            <person name="Haas B."/>
            <person name="Borodovsky M."/>
            <person name="Guigo R."/>
            <person name="Alvarado L."/>
            <person name="Berlin A."/>
            <person name="Bochicchio J."/>
            <person name="Borenstein D."/>
            <person name="Chapman S."/>
            <person name="Chen Z."/>
            <person name="Freedman E."/>
            <person name="Gellesch M."/>
            <person name="Goldberg J."/>
            <person name="Griggs A."/>
            <person name="Gujja S."/>
            <person name="Heilman E."/>
            <person name="Heiman D."/>
            <person name="Hepburn T."/>
            <person name="Howarth C."/>
            <person name="Jen D."/>
            <person name="Larson L."/>
            <person name="Mehta T."/>
            <person name="Park D."/>
            <person name="Pearson M."/>
            <person name="Roberts A."/>
            <person name="Saif S."/>
            <person name="Shenoy N."/>
            <person name="Sisk P."/>
            <person name="Stolte C."/>
            <person name="Sykes S."/>
            <person name="Thomson T."/>
            <person name="Walk T."/>
            <person name="White J."/>
            <person name="Yandava C."/>
            <person name="Burger G."/>
            <person name="Gray M.W."/>
            <person name="Holland P.W.H."/>
            <person name="King N."/>
            <person name="Lang F.B.F."/>
            <person name="Roger A.J."/>
            <person name="Ruiz-Trillo I."/>
            <person name="Lander E."/>
            <person name="Nusbaum C."/>
        </authorList>
    </citation>
    <scope>NUCLEOTIDE SEQUENCE [LARGE SCALE GENOMIC DNA]</scope>
    <source>
        <strain evidence="1 2">ATCC 50062</strain>
    </source>
</reference>
<proteinExistence type="predicted"/>
<dbReference type="EMBL" id="GL349471">
    <property type="protein sequence ID" value="KNC51946.1"/>
    <property type="molecule type" value="Genomic_DNA"/>
</dbReference>
<evidence type="ECO:0000313" key="1">
    <source>
        <dbReference type="EMBL" id="KNC51946.1"/>
    </source>
</evidence>
<evidence type="ECO:0000313" key="2">
    <source>
        <dbReference type="Proteomes" id="UP000054408"/>
    </source>
</evidence>
<sequence length="421" mass="46335">MSRRRALFPRGLAPYLDEVLVTVMEEYLTHGACEDDRRALIRLLSLFAKRASASARPSQAAGHRAAARAGIVQARGPETDSQVILRCAAHRPKHGWDGIQPADIGAQWEYLTTADFDDIEATVLARYMEAMATELGEDSGPHAVEAYLQFFAGNIIRPVWMAALASWYASLRDAGKTAFIQAMRRLQGALVGQDSLRDSFPWRSAVYAAFTAEGELEARAALAARPPATSFTELYATATRDASASFVGNDNADHDVHGLDLCAEYDADLMANTARPGSPVLAGLSTNKINLQQNDAGSSRFDAHGQTALSQLELDRMLAQGKRPEPAASVYTQSFEWRPPTTDRAFSTIYSKNLQRSLKLGLDREMRLETTYAADIDKLANRVIDRNAAEGKVPDYSVSEPSEVGYQRTLHERKMRTHKLV</sequence>
<gene>
    <name evidence="1" type="ORF">AMSG_08190</name>
</gene>
<organism evidence="1 2">
    <name type="scientific">Thecamonas trahens ATCC 50062</name>
    <dbReference type="NCBI Taxonomy" id="461836"/>
    <lineage>
        <taxon>Eukaryota</taxon>
        <taxon>Apusozoa</taxon>
        <taxon>Apusomonadida</taxon>
        <taxon>Apusomonadidae</taxon>
        <taxon>Thecamonas</taxon>
    </lineage>
</organism>
<accession>A0A0L0DIL7</accession>